<evidence type="ECO:0000259" key="6">
    <source>
        <dbReference type="Pfam" id="PF01494"/>
    </source>
</evidence>
<dbReference type="InterPro" id="IPR036188">
    <property type="entry name" value="FAD/NAD-bd_sf"/>
</dbReference>
<evidence type="ECO:0000313" key="8">
    <source>
        <dbReference type="Proteomes" id="UP000593566"/>
    </source>
</evidence>
<protein>
    <recommendedName>
        <fullName evidence="6">FAD-binding domain-containing protein</fullName>
    </recommendedName>
</protein>
<dbReference type="SUPFAM" id="SSF51905">
    <property type="entry name" value="FAD/NAD(P)-binding domain"/>
    <property type="match status" value="1"/>
</dbReference>
<dbReference type="RefSeq" id="XP_037155194.1">
    <property type="nucleotide sequence ID" value="XM_037299193.1"/>
</dbReference>
<reference evidence="7 8" key="1">
    <citation type="journal article" date="2020" name="Genomics">
        <title>Complete, high-quality genomes from long-read metagenomic sequencing of two wolf lichen thalli reveals enigmatic genome architecture.</title>
        <authorList>
            <person name="McKenzie S.K."/>
            <person name="Walston R.F."/>
            <person name="Allen J.L."/>
        </authorList>
    </citation>
    <scope>NUCLEOTIDE SEQUENCE [LARGE SCALE GENOMIC DNA]</scope>
    <source>
        <strain evidence="7">WasteWater1</strain>
    </source>
</reference>
<keyword evidence="2" id="KW-0285">Flavoprotein</keyword>
<dbReference type="EMBL" id="JACCJB010000005">
    <property type="protein sequence ID" value="KAF6226885.1"/>
    <property type="molecule type" value="Genomic_DNA"/>
</dbReference>
<dbReference type="AlphaFoldDB" id="A0A8H6CNZ1"/>
<evidence type="ECO:0000256" key="3">
    <source>
        <dbReference type="ARBA" id="ARBA00022827"/>
    </source>
</evidence>
<evidence type="ECO:0000256" key="2">
    <source>
        <dbReference type="ARBA" id="ARBA00022630"/>
    </source>
</evidence>
<dbReference type="InterPro" id="IPR002938">
    <property type="entry name" value="FAD-bd"/>
</dbReference>
<proteinExistence type="inferred from homology"/>
<dbReference type="GO" id="GO:0004497">
    <property type="term" value="F:monooxygenase activity"/>
    <property type="evidence" value="ECO:0007669"/>
    <property type="project" value="UniProtKB-KW"/>
</dbReference>
<keyword evidence="3" id="KW-0274">FAD</keyword>
<organism evidence="7 8">
    <name type="scientific">Letharia lupina</name>
    <dbReference type="NCBI Taxonomy" id="560253"/>
    <lineage>
        <taxon>Eukaryota</taxon>
        <taxon>Fungi</taxon>
        <taxon>Dikarya</taxon>
        <taxon>Ascomycota</taxon>
        <taxon>Pezizomycotina</taxon>
        <taxon>Lecanoromycetes</taxon>
        <taxon>OSLEUM clade</taxon>
        <taxon>Lecanoromycetidae</taxon>
        <taxon>Lecanorales</taxon>
        <taxon>Lecanorineae</taxon>
        <taxon>Parmeliaceae</taxon>
        <taxon>Letharia</taxon>
    </lineage>
</organism>
<dbReference type="GO" id="GO:0071949">
    <property type="term" value="F:FAD binding"/>
    <property type="evidence" value="ECO:0007669"/>
    <property type="project" value="InterPro"/>
</dbReference>
<evidence type="ECO:0000256" key="4">
    <source>
        <dbReference type="ARBA" id="ARBA00023002"/>
    </source>
</evidence>
<dbReference type="PANTHER" id="PTHR13789:SF147">
    <property type="entry name" value="PUTATIVE (AFU_ORTHOLOGUE AFUA_2G01950)-RELATED"/>
    <property type="match status" value="1"/>
</dbReference>
<name>A0A8H6CNZ1_9LECA</name>
<dbReference type="Pfam" id="PF01494">
    <property type="entry name" value="FAD_binding_3"/>
    <property type="match status" value="1"/>
</dbReference>
<accession>A0A8H6CNZ1</accession>
<sequence length="211" mass="23948">MTWNLTHKVDLLLYQIYFYSLLKIGFSSLQDIGSVAESWGQTAEIEDALSFTARIPDFPEMMNRVIKTTPNDGIIDWKMVWRDPQMTWSSPEGRVIQLGDSAHTFLPSSGNGGTQAVEDAISLTTCLQIAGKSNIPGAVEVHHKLRQMAWQHDAEDYAYENYGKALRHLLTDEPFQNTDIPPRYIYKPWSIQELLSIEGEPKDVEVDGDWS</sequence>
<feature type="domain" description="FAD-binding" evidence="6">
    <location>
        <begin position="66"/>
        <end position="127"/>
    </location>
</feature>
<keyword evidence="4" id="KW-0560">Oxidoreductase</keyword>
<evidence type="ECO:0000256" key="5">
    <source>
        <dbReference type="ARBA" id="ARBA00023033"/>
    </source>
</evidence>
<keyword evidence="5" id="KW-0503">Monooxygenase</keyword>
<evidence type="ECO:0000256" key="1">
    <source>
        <dbReference type="ARBA" id="ARBA00007992"/>
    </source>
</evidence>
<comment type="similarity">
    <text evidence="1">Belongs to the paxM FAD-dependent monooxygenase family.</text>
</comment>
<dbReference type="InterPro" id="IPR050493">
    <property type="entry name" value="FAD-dep_Monooxygenase_BioMet"/>
</dbReference>
<dbReference type="PANTHER" id="PTHR13789">
    <property type="entry name" value="MONOOXYGENASE"/>
    <property type="match status" value="1"/>
</dbReference>
<dbReference type="Gene3D" id="3.50.50.60">
    <property type="entry name" value="FAD/NAD(P)-binding domain"/>
    <property type="match status" value="1"/>
</dbReference>
<dbReference type="GeneID" id="59336723"/>
<dbReference type="Proteomes" id="UP000593566">
    <property type="component" value="Unassembled WGS sequence"/>
</dbReference>
<keyword evidence="8" id="KW-1185">Reference proteome</keyword>
<dbReference type="PRINTS" id="PR00420">
    <property type="entry name" value="RNGMNOXGNASE"/>
</dbReference>
<gene>
    <name evidence="7" type="ORF">HO133_008326</name>
</gene>
<comment type="caution">
    <text evidence="7">The sequence shown here is derived from an EMBL/GenBank/DDBJ whole genome shotgun (WGS) entry which is preliminary data.</text>
</comment>
<evidence type="ECO:0000313" key="7">
    <source>
        <dbReference type="EMBL" id="KAF6226885.1"/>
    </source>
</evidence>